<evidence type="ECO:0000256" key="1">
    <source>
        <dbReference type="ARBA" id="ARBA00022512"/>
    </source>
</evidence>
<accession>A0A8J3YIJ5</accession>
<sequence>MKKKVLRLAAISALTVGGALMFSAPASAGWHSSHNYGFGNGNQSSFVFQAPINVCGNAISVIGFSSASCRGGAYAYNWN</sequence>
<feature type="chain" id="PRO_5035327769" description="Chaplin domain-containing protein" evidence="4">
    <location>
        <begin position="29"/>
        <end position="79"/>
    </location>
</feature>
<comment type="caution">
    <text evidence="6">The sequence shown here is derived from an EMBL/GenBank/DDBJ whole genome shotgun (WGS) entry which is preliminary data.</text>
</comment>
<keyword evidence="1" id="KW-0964">Secreted</keyword>
<name>A0A8J3YIJ5_9ACTN</name>
<dbReference type="InterPro" id="IPR005528">
    <property type="entry name" value="ChpA-H"/>
</dbReference>
<evidence type="ECO:0000256" key="3">
    <source>
        <dbReference type="ARBA" id="ARBA00023087"/>
    </source>
</evidence>
<dbReference type="AlphaFoldDB" id="A0A8J3YIJ5"/>
<feature type="domain" description="Chaplin" evidence="5">
    <location>
        <begin position="24"/>
        <end position="65"/>
    </location>
</feature>
<evidence type="ECO:0000259" key="5">
    <source>
        <dbReference type="Pfam" id="PF03777"/>
    </source>
</evidence>
<evidence type="ECO:0000256" key="2">
    <source>
        <dbReference type="ARBA" id="ARBA00022889"/>
    </source>
</evidence>
<evidence type="ECO:0000256" key="4">
    <source>
        <dbReference type="SAM" id="SignalP"/>
    </source>
</evidence>
<evidence type="ECO:0000313" key="7">
    <source>
        <dbReference type="Proteomes" id="UP000619260"/>
    </source>
</evidence>
<dbReference type="RefSeq" id="WP_203898151.1">
    <property type="nucleotide sequence ID" value="NZ_BOPF01000004.1"/>
</dbReference>
<dbReference type="Proteomes" id="UP000619260">
    <property type="component" value="Unassembled WGS sequence"/>
</dbReference>
<evidence type="ECO:0000313" key="6">
    <source>
        <dbReference type="EMBL" id="GIJ44586.1"/>
    </source>
</evidence>
<protein>
    <recommendedName>
        <fullName evidence="5">Chaplin domain-containing protein</fullName>
    </recommendedName>
</protein>
<keyword evidence="7" id="KW-1185">Reference proteome</keyword>
<organism evidence="6 7">
    <name type="scientific">Virgisporangium aliadipatigenens</name>
    <dbReference type="NCBI Taxonomy" id="741659"/>
    <lineage>
        <taxon>Bacteria</taxon>
        <taxon>Bacillati</taxon>
        <taxon>Actinomycetota</taxon>
        <taxon>Actinomycetes</taxon>
        <taxon>Micromonosporales</taxon>
        <taxon>Micromonosporaceae</taxon>
        <taxon>Virgisporangium</taxon>
    </lineage>
</organism>
<feature type="signal peptide" evidence="4">
    <location>
        <begin position="1"/>
        <end position="28"/>
    </location>
</feature>
<dbReference type="Pfam" id="PF03777">
    <property type="entry name" value="ChpA-C"/>
    <property type="match status" value="1"/>
</dbReference>
<proteinExistence type="predicted"/>
<dbReference type="GO" id="GO:0007155">
    <property type="term" value="P:cell adhesion"/>
    <property type="evidence" value="ECO:0007669"/>
    <property type="project" value="UniProtKB-KW"/>
</dbReference>
<reference evidence="6" key="1">
    <citation type="submission" date="2021-01" db="EMBL/GenBank/DDBJ databases">
        <title>Whole genome shotgun sequence of Virgisporangium aliadipatigenens NBRC 105644.</title>
        <authorList>
            <person name="Komaki H."/>
            <person name="Tamura T."/>
        </authorList>
    </citation>
    <scope>NUCLEOTIDE SEQUENCE</scope>
    <source>
        <strain evidence="6">NBRC 105644</strain>
    </source>
</reference>
<dbReference type="EMBL" id="BOPF01000004">
    <property type="protein sequence ID" value="GIJ44586.1"/>
    <property type="molecule type" value="Genomic_DNA"/>
</dbReference>
<keyword evidence="1" id="KW-0134">Cell wall</keyword>
<keyword evidence="4" id="KW-0732">Signal</keyword>
<keyword evidence="2" id="KW-0130">Cell adhesion</keyword>
<gene>
    <name evidence="6" type="ORF">Val02_14720</name>
</gene>
<keyword evidence="3" id="KW-0034">Amyloid</keyword>